<evidence type="ECO:0000256" key="10">
    <source>
        <dbReference type="ARBA" id="ARBA00047785"/>
    </source>
</evidence>
<dbReference type="GO" id="GO:0006629">
    <property type="term" value="P:lipid metabolic process"/>
    <property type="evidence" value="ECO:0007669"/>
    <property type="project" value="UniProtKB-KW"/>
</dbReference>
<dbReference type="CDD" id="cd07986">
    <property type="entry name" value="LPLAT_ACT14924-like"/>
    <property type="match status" value="1"/>
</dbReference>
<gene>
    <name evidence="12" type="ORF">J2T55_001660</name>
</gene>
<proteinExistence type="inferred from homology"/>
<comment type="catalytic activity">
    <reaction evidence="10">
        <text>a (3R)-hydroxyacyl-[ACP] + L-ornithine = a lyso-ornithine lipid + holo-[ACP] + H(+)</text>
        <dbReference type="Rhea" id="RHEA:20633"/>
        <dbReference type="Rhea" id="RHEA-COMP:9685"/>
        <dbReference type="Rhea" id="RHEA-COMP:9945"/>
        <dbReference type="ChEBI" id="CHEBI:15378"/>
        <dbReference type="ChEBI" id="CHEBI:46911"/>
        <dbReference type="ChEBI" id="CHEBI:64479"/>
        <dbReference type="ChEBI" id="CHEBI:78827"/>
        <dbReference type="ChEBI" id="CHEBI:138482"/>
        <dbReference type="EC" id="2.3.2.30"/>
    </reaction>
    <physiologicalReaction direction="left-to-right" evidence="10">
        <dbReference type="Rhea" id="RHEA:20634"/>
    </physiologicalReaction>
</comment>
<comment type="similarity">
    <text evidence="6">Belongs to the acetyltransferase family. OlsB subfamily.</text>
</comment>
<keyword evidence="4" id="KW-0443">Lipid metabolism</keyword>
<evidence type="ECO:0000259" key="11">
    <source>
        <dbReference type="SMART" id="SM00563"/>
    </source>
</evidence>
<dbReference type="SUPFAM" id="SSF55729">
    <property type="entry name" value="Acyl-CoA N-acyltransferases (Nat)"/>
    <property type="match status" value="1"/>
</dbReference>
<comment type="pathway">
    <text evidence="1">Lipid metabolism.</text>
</comment>
<reference evidence="12" key="1">
    <citation type="submission" date="2022-08" db="EMBL/GenBank/DDBJ databases">
        <title>Genomic Encyclopedia of Type Strains, Phase III (KMG-III): the genomes of soil and plant-associated and newly described type strains.</title>
        <authorList>
            <person name="Whitman W."/>
        </authorList>
    </citation>
    <scope>NUCLEOTIDE SEQUENCE</scope>
    <source>
        <strain evidence="12">HMT 1</strain>
    </source>
</reference>
<dbReference type="InterPro" id="IPR045746">
    <property type="entry name" value="ACT14924-like_Acyltransf_dom"/>
</dbReference>
<evidence type="ECO:0000256" key="7">
    <source>
        <dbReference type="ARBA" id="ARBA00039058"/>
    </source>
</evidence>
<dbReference type="Pfam" id="PF13444">
    <property type="entry name" value="Acetyltransf_5"/>
    <property type="match status" value="1"/>
</dbReference>
<dbReference type="EMBL" id="JANUCT010000010">
    <property type="protein sequence ID" value="MCS3903631.1"/>
    <property type="molecule type" value="Genomic_DNA"/>
</dbReference>
<dbReference type="Gene3D" id="3.40.630.30">
    <property type="match status" value="1"/>
</dbReference>
<name>A0AAE3HM30_9GAMM</name>
<evidence type="ECO:0000313" key="12">
    <source>
        <dbReference type="EMBL" id="MCS3903631.1"/>
    </source>
</evidence>
<dbReference type="Pfam" id="PF19576">
    <property type="entry name" value="Acyltransf_2"/>
    <property type="match status" value="1"/>
</dbReference>
<evidence type="ECO:0000256" key="2">
    <source>
        <dbReference type="ARBA" id="ARBA00022516"/>
    </source>
</evidence>
<evidence type="ECO:0000313" key="13">
    <source>
        <dbReference type="Proteomes" id="UP001204445"/>
    </source>
</evidence>
<dbReference type="InterPro" id="IPR052351">
    <property type="entry name" value="Ornithine_N-alpha-AT"/>
</dbReference>
<evidence type="ECO:0000256" key="1">
    <source>
        <dbReference type="ARBA" id="ARBA00005189"/>
    </source>
</evidence>
<evidence type="ECO:0000256" key="8">
    <source>
        <dbReference type="ARBA" id="ARBA00039866"/>
    </source>
</evidence>
<dbReference type="AlphaFoldDB" id="A0AAE3HM30"/>
<evidence type="ECO:0000256" key="6">
    <source>
        <dbReference type="ARBA" id="ARBA00038095"/>
    </source>
</evidence>
<evidence type="ECO:0000256" key="4">
    <source>
        <dbReference type="ARBA" id="ARBA00023098"/>
    </source>
</evidence>
<keyword evidence="5" id="KW-0012">Acyltransferase</keyword>
<protein>
    <recommendedName>
        <fullName evidence="8">L-ornithine N(alpha)-acyltransferase</fullName>
        <ecNumber evidence="7">2.3.2.30</ecNumber>
    </recommendedName>
</protein>
<dbReference type="SUPFAM" id="SSF69593">
    <property type="entry name" value="Glycerol-3-phosphate (1)-acyltransferase"/>
    <property type="match status" value="1"/>
</dbReference>
<keyword evidence="3" id="KW-0808">Transferase</keyword>
<dbReference type="PANTHER" id="PTHR37323">
    <property type="entry name" value="GCN5-RELATED N-ACETYLTRANSFERASE"/>
    <property type="match status" value="1"/>
</dbReference>
<evidence type="ECO:0000256" key="5">
    <source>
        <dbReference type="ARBA" id="ARBA00023315"/>
    </source>
</evidence>
<dbReference type="SMART" id="SM00563">
    <property type="entry name" value="PlsC"/>
    <property type="match status" value="1"/>
</dbReference>
<dbReference type="InterPro" id="IPR016181">
    <property type="entry name" value="Acyl_CoA_acyltransferase"/>
</dbReference>
<keyword evidence="13" id="KW-1185">Reference proteome</keyword>
<organism evidence="12 13">
    <name type="scientific">Methylohalomonas lacus</name>
    <dbReference type="NCBI Taxonomy" id="398773"/>
    <lineage>
        <taxon>Bacteria</taxon>
        <taxon>Pseudomonadati</taxon>
        <taxon>Pseudomonadota</taxon>
        <taxon>Gammaproteobacteria</taxon>
        <taxon>Methylohalomonadales</taxon>
        <taxon>Methylohalomonadaceae</taxon>
        <taxon>Methylohalomonas</taxon>
    </lineage>
</organism>
<dbReference type="PANTHER" id="PTHR37323:SF1">
    <property type="entry name" value="L-ORNITHINE N(ALPHA)-ACYLTRANSFERASE"/>
    <property type="match status" value="1"/>
</dbReference>
<comment type="caution">
    <text evidence="12">The sequence shown here is derived from an EMBL/GenBank/DDBJ whole genome shotgun (WGS) entry which is preliminary data.</text>
</comment>
<keyword evidence="2" id="KW-0444">Lipid biosynthesis</keyword>
<feature type="domain" description="Phospholipid/glycerol acyltransferase" evidence="11">
    <location>
        <begin position="85"/>
        <end position="208"/>
    </location>
</feature>
<evidence type="ECO:0000256" key="3">
    <source>
        <dbReference type="ARBA" id="ARBA00022679"/>
    </source>
</evidence>
<dbReference type="EC" id="2.3.2.30" evidence="7"/>
<sequence length="599" mass="68038">MSVLQTSPFRLSSQPVQDGWCAVLRNALYRGVEAASGLAELDAIYRGNDWPRQPRAFCEQALRLLQIDYRVNPAELDHVPRTGPAIVVANHPFGGLDGIIAAHLLTGIRSDLRIMVNFHLCRIDELRELFIPVDPYAGEQARRSNSRPLREALRWIREGGCLLVFPAGDVARYSVPQRGVREVAWNPMIGRLVRMTAAPVVPVHIHGRNSWLFQTLGLLHPRVRTFMLPRELLNKTGRQVDLRVGRPVKYSRLQRLDSDEKVTRYLKMHNGLLARQSAVDRQPAARNHVDGAAVIAATPADLLQAEIAHLAPDQCLLTHGDMQVFIARAAQMPWLLQEIGRLRELTFRAVGEGTGRAIDLDHYDTYYQHLFIWHRSRREIVGAYRLARVDDIVSRHGRQGLYTHSLFRYGNRLLDYMDPAIELGRSFVRPEYQRHHTSLLMLWRGICSYLANNPRYRYLFGPVTISGDYDRHSLCLLVDSLRLNNGQPGLRVKPRTPLPNQRPAFLADEDLHCVSDIDLVSDLIAQIEADHKGVPVLIRQYLKMGGKFLEFNVDRDFNNAVDGLIVVDMKQTAPQLLQQYMGRVGADAYLKSSATSRHD</sequence>
<dbReference type="Proteomes" id="UP001204445">
    <property type="component" value="Unassembled WGS sequence"/>
</dbReference>
<accession>A0AAE3HM30</accession>
<comment type="function">
    <text evidence="9">Catalyzes the first step in the biosynthesis of ornithine lipids, which are phosphorus-free membrane lipids. Catalyzes the 3-hydroxyacyl-acyl carrier protein-dependent acylation of ornithine to form lyso-ornithine lipid (LOL).</text>
</comment>
<evidence type="ECO:0000256" key="9">
    <source>
        <dbReference type="ARBA" id="ARBA00045724"/>
    </source>
</evidence>
<dbReference type="GO" id="GO:0043810">
    <property type="term" value="F:ornithine-acyl [acyl carrier protein] N-acyltransferase activity"/>
    <property type="evidence" value="ECO:0007669"/>
    <property type="project" value="UniProtKB-EC"/>
</dbReference>
<dbReference type="InterPro" id="IPR002123">
    <property type="entry name" value="Plipid/glycerol_acylTrfase"/>
</dbReference>